<dbReference type="GO" id="GO:0004109">
    <property type="term" value="F:coproporphyrinogen oxidase activity"/>
    <property type="evidence" value="ECO:0007669"/>
    <property type="project" value="InterPro"/>
</dbReference>
<dbReference type="NCBIfam" id="TIGR00539">
    <property type="entry name" value="hemN_rel"/>
    <property type="match status" value="1"/>
</dbReference>
<evidence type="ECO:0000259" key="2">
    <source>
        <dbReference type="PROSITE" id="PS51918"/>
    </source>
</evidence>
<dbReference type="SMART" id="SM00729">
    <property type="entry name" value="Elp3"/>
    <property type="match status" value="1"/>
</dbReference>
<dbReference type="SUPFAM" id="SSF102114">
    <property type="entry name" value="Radical SAM enzymes"/>
    <property type="match status" value="1"/>
</dbReference>
<dbReference type="PROSITE" id="PS51918">
    <property type="entry name" value="RADICAL_SAM"/>
    <property type="match status" value="1"/>
</dbReference>
<dbReference type="EMBL" id="UINC01000961">
    <property type="protein sequence ID" value="SUZ65542.1"/>
    <property type="molecule type" value="Genomic_DNA"/>
</dbReference>
<name>A0A381PEX4_9ZZZZ</name>
<proteinExistence type="inferred from homology"/>
<dbReference type="Pfam" id="PF06969">
    <property type="entry name" value="HemN_C"/>
    <property type="match status" value="1"/>
</dbReference>
<dbReference type="GO" id="GO:0006779">
    <property type="term" value="P:porphyrin-containing compound biosynthetic process"/>
    <property type="evidence" value="ECO:0007669"/>
    <property type="project" value="InterPro"/>
</dbReference>
<dbReference type="InterPro" id="IPR034505">
    <property type="entry name" value="Coproporphyrinogen-III_oxidase"/>
</dbReference>
<accession>A0A381PEX4</accession>
<dbReference type="InterPro" id="IPR006638">
    <property type="entry name" value="Elp3/MiaA/NifB-like_rSAM"/>
</dbReference>
<evidence type="ECO:0000256" key="1">
    <source>
        <dbReference type="ARBA" id="ARBA00006100"/>
    </source>
</evidence>
<gene>
    <name evidence="3" type="ORF">METZ01_LOCUS18396</name>
</gene>
<dbReference type="InterPro" id="IPR007197">
    <property type="entry name" value="rSAM"/>
</dbReference>
<protein>
    <recommendedName>
        <fullName evidence="2">Radical SAM core domain-containing protein</fullName>
    </recommendedName>
</protein>
<sequence length="340" mass="37858">MCEDFDAELERIPCSKDKEIDSIFIGGGTPSLFDAASFEKLLGHIKEKGTLAKSPEITLEANPGTVEATKFGEFRAAGINRLSIGIQSFNDEKLRALGRVHDSREAKAAIETAKKAGFENLNLDLMHGLPGQDCAQAINDLNTAIEYAPTHLSWYQLTIEPNTVFYRKPPSLPKESLIQEVQEIGLSIMEDHGFHHYEVSAYAQHGKECVHNLNYWEFADYIGIGAGAHGKLTNIETDTIFRTRKLKQPTHYLNNSSNRDAESIEIHTEERALEFLLNALRIKRGFSTDLFMMRTGVPFSTIAKKVECLSSQGFLSTNGNRVSATNIGYALLNSVLEEFL</sequence>
<dbReference type="GO" id="GO:0051539">
    <property type="term" value="F:4 iron, 4 sulfur cluster binding"/>
    <property type="evidence" value="ECO:0007669"/>
    <property type="project" value="InterPro"/>
</dbReference>
<dbReference type="InterPro" id="IPR004559">
    <property type="entry name" value="HemW-like"/>
</dbReference>
<organism evidence="3">
    <name type="scientific">marine metagenome</name>
    <dbReference type="NCBI Taxonomy" id="408172"/>
    <lineage>
        <taxon>unclassified sequences</taxon>
        <taxon>metagenomes</taxon>
        <taxon>ecological metagenomes</taxon>
    </lineage>
</organism>
<comment type="similarity">
    <text evidence="1">Belongs to the anaerobic coproporphyrinogen-III oxidase family. HemW subfamily.</text>
</comment>
<feature type="domain" description="Radical SAM core" evidence="2">
    <location>
        <begin position="1"/>
        <end position="195"/>
    </location>
</feature>
<dbReference type="PANTHER" id="PTHR13932">
    <property type="entry name" value="COPROPORPHYRINIGEN III OXIDASE"/>
    <property type="match status" value="1"/>
</dbReference>
<dbReference type="GO" id="GO:0005737">
    <property type="term" value="C:cytoplasm"/>
    <property type="evidence" value="ECO:0007669"/>
    <property type="project" value="InterPro"/>
</dbReference>
<evidence type="ECO:0000313" key="3">
    <source>
        <dbReference type="EMBL" id="SUZ65542.1"/>
    </source>
</evidence>
<dbReference type="Gene3D" id="3.30.750.200">
    <property type="match status" value="1"/>
</dbReference>
<reference evidence="3" key="1">
    <citation type="submission" date="2018-05" db="EMBL/GenBank/DDBJ databases">
        <authorList>
            <person name="Lanie J.A."/>
            <person name="Ng W.-L."/>
            <person name="Kazmierczak K.M."/>
            <person name="Andrzejewski T.M."/>
            <person name="Davidsen T.M."/>
            <person name="Wayne K.J."/>
            <person name="Tettelin H."/>
            <person name="Glass J.I."/>
            <person name="Rusch D."/>
            <person name="Podicherti R."/>
            <person name="Tsui H.-C.T."/>
            <person name="Winkler M.E."/>
        </authorList>
    </citation>
    <scope>NUCLEOTIDE SEQUENCE</scope>
</reference>
<dbReference type="InterPro" id="IPR058240">
    <property type="entry name" value="rSAM_sf"/>
</dbReference>
<dbReference type="Pfam" id="PF04055">
    <property type="entry name" value="Radical_SAM"/>
    <property type="match status" value="1"/>
</dbReference>
<dbReference type="InterPro" id="IPR010723">
    <property type="entry name" value="HemN_C"/>
</dbReference>
<dbReference type="PANTHER" id="PTHR13932:SF5">
    <property type="entry name" value="RADICAL S-ADENOSYL METHIONINE DOMAIN-CONTAINING PROTEIN 1, MITOCHONDRIAL"/>
    <property type="match status" value="1"/>
</dbReference>
<dbReference type="AlphaFoldDB" id="A0A381PEX4"/>